<evidence type="ECO:0000256" key="3">
    <source>
        <dbReference type="ARBA" id="ARBA00022527"/>
    </source>
</evidence>
<evidence type="ECO:0000259" key="20">
    <source>
        <dbReference type="PROSITE" id="PS50011"/>
    </source>
</evidence>
<keyword evidence="13 18" id="KW-1133">Transmembrane helix</keyword>
<dbReference type="SUPFAM" id="SSF52058">
    <property type="entry name" value="L domain-like"/>
    <property type="match status" value="1"/>
</dbReference>
<evidence type="ECO:0000256" key="11">
    <source>
        <dbReference type="ARBA" id="ARBA00022777"/>
    </source>
</evidence>
<keyword evidence="4" id="KW-0597">Phosphoprotein</keyword>
<keyword evidence="15" id="KW-0675">Receptor</keyword>
<accession>A0AAN7Q0K5</accession>
<dbReference type="PROSITE" id="PS00108">
    <property type="entry name" value="PROTEIN_KINASE_ST"/>
    <property type="match status" value="1"/>
</dbReference>
<keyword evidence="22" id="KW-1185">Reference proteome</keyword>
<evidence type="ECO:0000256" key="17">
    <source>
        <dbReference type="ARBA" id="ARBA00048679"/>
    </source>
</evidence>
<evidence type="ECO:0000256" key="18">
    <source>
        <dbReference type="SAM" id="Phobius"/>
    </source>
</evidence>
<dbReference type="InterPro" id="IPR001611">
    <property type="entry name" value="Leu-rich_rpt"/>
</dbReference>
<dbReference type="Pfam" id="PF12819">
    <property type="entry name" value="Malectin_like"/>
    <property type="match status" value="1"/>
</dbReference>
<dbReference type="EC" id="2.7.11.1" evidence="2"/>
<dbReference type="PROSITE" id="PS50011">
    <property type="entry name" value="PROTEIN_KINASE_DOM"/>
    <property type="match status" value="1"/>
</dbReference>
<reference evidence="21 22" key="1">
    <citation type="journal article" date="2023" name="Hortic Res">
        <title>Pangenome of water caltrop reveals structural variations and asymmetric subgenome divergence after allopolyploidization.</title>
        <authorList>
            <person name="Zhang X."/>
            <person name="Chen Y."/>
            <person name="Wang L."/>
            <person name="Yuan Y."/>
            <person name="Fang M."/>
            <person name="Shi L."/>
            <person name="Lu R."/>
            <person name="Comes H.P."/>
            <person name="Ma Y."/>
            <person name="Chen Y."/>
            <person name="Huang G."/>
            <person name="Zhou Y."/>
            <person name="Zheng Z."/>
            <person name="Qiu Y."/>
        </authorList>
    </citation>
    <scope>NUCLEOTIDE SEQUENCE [LARGE SCALE GENOMIC DNA]</scope>
    <source>
        <tissue evidence="21">Roots</tissue>
    </source>
</reference>
<dbReference type="Pfam" id="PF07714">
    <property type="entry name" value="PK_Tyr_Ser-Thr"/>
    <property type="match status" value="1"/>
</dbReference>
<evidence type="ECO:0000256" key="13">
    <source>
        <dbReference type="ARBA" id="ARBA00022989"/>
    </source>
</evidence>
<evidence type="ECO:0000256" key="7">
    <source>
        <dbReference type="ARBA" id="ARBA00022692"/>
    </source>
</evidence>
<dbReference type="GO" id="GO:0016020">
    <property type="term" value="C:membrane"/>
    <property type="evidence" value="ECO:0007669"/>
    <property type="project" value="UniProtKB-SubCell"/>
</dbReference>
<evidence type="ECO:0000256" key="4">
    <source>
        <dbReference type="ARBA" id="ARBA00022553"/>
    </source>
</evidence>
<dbReference type="SMART" id="SM00220">
    <property type="entry name" value="S_TKc"/>
    <property type="match status" value="1"/>
</dbReference>
<comment type="subcellular location">
    <subcellularLocation>
        <location evidence="1">Membrane</location>
        <topology evidence="1">Single-pass membrane protein</topology>
    </subcellularLocation>
</comment>
<sequence length="785" mass="87146">MMMAMKNKSFGFSFTKLMFLICIAAWVSVHGQLQTGFISIDCGGPVNFQYVDIDTGISYSTDEDYIETGINRNISSKYAYPNNLNLPQPLSDLRSFPQGDKNCYTLKLRDGAGSLNLIRASFLYGDYDGLDSPPQFDLYLDASLWATVKLRNSSDVFTTETIRFASSDSVYVCLVNTGNGVPFISGLEFRPVNKSIYATENGQFDSLVLFERLNVGSSNSSNRYRDDIYDRIWPSYLKPTWDQINTSMSINTNQNGYKTPFEVIRTAARPKNGTNSLELTWVSSDANDQFYIFLYFAEVEVLQRNQTRNFSISWNGSPLLGPFSPRYLYAATLANPKALLGNNHRISINKTDDSTLPPILNAVEIYKAIPVKEFLTNAEDANAIYSVKSAYRIGKNWAADPCGPKNLSWEGLACNYSNSAPPRIIHLNLSSSGLSSTISSAFTKLSSLESLDLSNNSLSGPIPTLDQLKFLKFLNLKGNQLSGSIPEALMKRSQEGSLALSVDNQNLCGSDSCKGKKNVLVPIIVPLSVALALLIALIFLLKWRRKRIAERDQPDKSSHILSWELRLRIAIDSAQGLGYLHHGCKPPIIHRDVKTTNILLGDNMEAKIADFGLSKVVPTNDSSNLRAAVVGTTGYLDPEYYVTGRMNEKSDVYSFGVVLMELITGQSAIIKGVERIHILEYMTPFLERNDIRGLVDERLKGEFDSNSIGRALDIAIACAASRSMERPSMSVVLSELKYCLEMELSSGRERSSRPVEEIHILVPKSHEIFSSTDYSTVTVTSPAPR</sequence>
<proteinExistence type="predicted"/>
<dbReference type="InterPro" id="IPR008271">
    <property type="entry name" value="Ser/Thr_kinase_AS"/>
</dbReference>
<evidence type="ECO:0000256" key="9">
    <source>
        <dbReference type="ARBA" id="ARBA00022737"/>
    </source>
</evidence>
<keyword evidence="14 18" id="KW-0472">Membrane</keyword>
<evidence type="ECO:0000256" key="1">
    <source>
        <dbReference type="ARBA" id="ARBA00004167"/>
    </source>
</evidence>
<dbReference type="Pfam" id="PF13855">
    <property type="entry name" value="LRR_8"/>
    <property type="match status" value="1"/>
</dbReference>
<gene>
    <name evidence="21" type="ORF">SAY87_007061</name>
</gene>
<keyword evidence="12" id="KW-0067">ATP-binding</keyword>
<dbReference type="PANTHER" id="PTHR45631">
    <property type="entry name" value="OS07G0107800 PROTEIN-RELATED"/>
    <property type="match status" value="1"/>
</dbReference>
<evidence type="ECO:0000256" key="19">
    <source>
        <dbReference type="SAM" id="SignalP"/>
    </source>
</evidence>
<keyword evidence="8 19" id="KW-0732">Signal</keyword>
<evidence type="ECO:0000256" key="12">
    <source>
        <dbReference type="ARBA" id="ARBA00022840"/>
    </source>
</evidence>
<keyword evidence="5" id="KW-0433">Leucine-rich repeat</keyword>
<organism evidence="21 22">
    <name type="scientific">Trapa incisa</name>
    <dbReference type="NCBI Taxonomy" id="236973"/>
    <lineage>
        <taxon>Eukaryota</taxon>
        <taxon>Viridiplantae</taxon>
        <taxon>Streptophyta</taxon>
        <taxon>Embryophyta</taxon>
        <taxon>Tracheophyta</taxon>
        <taxon>Spermatophyta</taxon>
        <taxon>Magnoliopsida</taxon>
        <taxon>eudicotyledons</taxon>
        <taxon>Gunneridae</taxon>
        <taxon>Pentapetalae</taxon>
        <taxon>rosids</taxon>
        <taxon>malvids</taxon>
        <taxon>Myrtales</taxon>
        <taxon>Lythraceae</taxon>
        <taxon>Trapa</taxon>
    </lineage>
</organism>
<keyword evidence="10" id="KW-0547">Nucleotide-binding</keyword>
<dbReference type="InterPro" id="IPR032675">
    <property type="entry name" value="LRR_dom_sf"/>
</dbReference>
<comment type="catalytic activity">
    <reaction evidence="17">
        <text>L-seryl-[protein] + ATP = O-phospho-L-seryl-[protein] + ADP + H(+)</text>
        <dbReference type="Rhea" id="RHEA:17989"/>
        <dbReference type="Rhea" id="RHEA-COMP:9863"/>
        <dbReference type="Rhea" id="RHEA-COMP:11604"/>
        <dbReference type="ChEBI" id="CHEBI:15378"/>
        <dbReference type="ChEBI" id="CHEBI:29999"/>
        <dbReference type="ChEBI" id="CHEBI:30616"/>
        <dbReference type="ChEBI" id="CHEBI:83421"/>
        <dbReference type="ChEBI" id="CHEBI:456216"/>
        <dbReference type="EC" id="2.7.11.1"/>
    </reaction>
</comment>
<dbReference type="GO" id="GO:0005524">
    <property type="term" value="F:ATP binding"/>
    <property type="evidence" value="ECO:0007669"/>
    <property type="project" value="UniProtKB-KW"/>
</dbReference>
<evidence type="ECO:0000256" key="8">
    <source>
        <dbReference type="ARBA" id="ARBA00022729"/>
    </source>
</evidence>
<feature type="signal peptide" evidence="19">
    <location>
        <begin position="1"/>
        <end position="31"/>
    </location>
</feature>
<evidence type="ECO:0000256" key="10">
    <source>
        <dbReference type="ARBA" id="ARBA00022741"/>
    </source>
</evidence>
<evidence type="ECO:0000313" key="21">
    <source>
        <dbReference type="EMBL" id="KAK4756934.1"/>
    </source>
</evidence>
<evidence type="ECO:0000256" key="2">
    <source>
        <dbReference type="ARBA" id="ARBA00012513"/>
    </source>
</evidence>
<feature type="transmembrane region" description="Helical" evidence="18">
    <location>
        <begin position="519"/>
        <end position="541"/>
    </location>
</feature>
<evidence type="ECO:0000256" key="16">
    <source>
        <dbReference type="ARBA" id="ARBA00047899"/>
    </source>
</evidence>
<evidence type="ECO:0000313" key="22">
    <source>
        <dbReference type="Proteomes" id="UP001345219"/>
    </source>
</evidence>
<evidence type="ECO:0000256" key="14">
    <source>
        <dbReference type="ARBA" id="ARBA00023136"/>
    </source>
</evidence>
<dbReference type="AlphaFoldDB" id="A0AAN7Q0K5"/>
<dbReference type="InterPro" id="IPR011009">
    <property type="entry name" value="Kinase-like_dom_sf"/>
</dbReference>
<name>A0AAN7Q0K5_9MYRT</name>
<evidence type="ECO:0000256" key="15">
    <source>
        <dbReference type="ARBA" id="ARBA00023170"/>
    </source>
</evidence>
<protein>
    <recommendedName>
        <fullName evidence="2">non-specific serine/threonine protein kinase</fullName>
        <ecNumber evidence="2">2.7.11.1</ecNumber>
    </recommendedName>
</protein>
<dbReference type="Gene3D" id="3.80.10.10">
    <property type="entry name" value="Ribonuclease Inhibitor"/>
    <property type="match status" value="1"/>
</dbReference>
<comment type="caution">
    <text evidence="21">The sequence shown here is derived from an EMBL/GenBank/DDBJ whole genome shotgun (WGS) entry which is preliminary data.</text>
</comment>
<dbReference type="Proteomes" id="UP001345219">
    <property type="component" value="Chromosome 6"/>
</dbReference>
<keyword evidence="11" id="KW-0418">Kinase</keyword>
<dbReference type="InterPro" id="IPR024788">
    <property type="entry name" value="Malectin-like_Carb-bd_dom"/>
</dbReference>
<feature type="chain" id="PRO_5042964647" description="non-specific serine/threonine protein kinase" evidence="19">
    <location>
        <begin position="32"/>
        <end position="785"/>
    </location>
</feature>
<dbReference type="InterPro" id="IPR000719">
    <property type="entry name" value="Prot_kinase_dom"/>
</dbReference>
<dbReference type="SUPFAM" id="SSF56112">
    <property type="entry name" value="Protein kinase-like (PK-like)"/>
    <property type="match status" value="1"/>
</dbReference>
<dbReference type="InterPro" id="IPR001245">
    <property type="entry name" value="Ser-Thr/Tyr_kinase_cat_dom"/>
</dbReference>
<keyword evidence="9" id="KW-0677">Repeat</keyword>
<keyword evidence="3" id="KW-0723">Serine/threonine-protein kinase</keyword>
<feature type="domain" description="Protein kinase" evidence="20">
    <location>
        <begin position="424"/>
        <end position="738"/>
    </location>
</feature>
<evidence type="ECO:0000256" key="5">
    <source>
        <dbReference type="ARBA" id="ARBA00022614"/>
    </source>
</evidence>
<dbReference type="Gene3D" id="1.10.510.10">
    <property type="entry name" value="Transferase(Phosphotransferase) domain 1"/>
    <property type="match status" value="1"/>
</dbReference>
<dbReference type="GO" id="GO:0004674">
    <property type="term" value="F:protein serine/threonine kinase activity"/>
    <property type="evidence" value="ECO:0007669"/>
    <property type="project" value="UniProtKB-KW"/>
</dbReference>
<dbReference type="FunFam" id="3.80.10.10:FF:000129">
    <property type="entry name" value="Leucine-rich repeat receptor-like kinase"/>
    <property type="match status" value="1"/>
</dbReference>
<dbReference type="PROSITE" id="PS51450">
    <property type="entry name" value="LRR"/>
    <property type="match status" value="1"/>
</dbReference>
<keyword evidence="7 18" id="KW-0812">Transmembrane</keyword>
<dbReference type="EMBL" id="JAXIOK010000013">
    <property type="protein sequence ID" value="KAK4756934.1"/>
    <property type="molecule type" value="Genomic_DNA"/>
</dbReference>
<dbReference type="FunFam" id="1.10.510.10:FF:000146">
    <property type="entry name" value="LRR receptor-like serine/threonine-protein kinase IOS1"/>
    <property type="match status" value="1"/>
</dbReference>
<evidence type="ECO:0000256" key="6">
    <source>
        <dbReference type="ARBA" id="ARBA00022679"/>
    </source>
</evidence>
<keyword evidence="6" id="KW-0808">Transferase</keyword>
<comment type="catalytic activity">
    <reaction evidence="16">
        <text>L-threonyl-[protein] + ATP = O-phospho-L-threonyl-[protein] + ADP + H(+)</text>
        <dbReference type="Rhea" id="RHEA:46608"/>
        <dbReference type="Rhea" id="RHEA-COMP:11060"/>
        <dbReference type="Rhea" id="RHEA-COMP:11605"/>
        <dbReference type="ChEBI" id="CHEBI:15378"/>
        <dbReference type="ChEBI" id="CHEBI:30013"/>
        <dbReference type="ChEBI" id="CHEBI:30616"/>
        <dbReference type="ChEBI" id="CHEBI:61977"/>
        <dbReference type="ChEBI" id="CHEBI:456216"/>
        <dbReference type="EC" id="2.7.11.1"/>
    </reaction>
</comment>
<dbReference type="PANTHER" id="PTHR45631:SF143">
    <property type="entry name" value="LEUCINE-RICH REPEAT PROTEIN KINASE"/>
    <property type="match status" value="1"/>
</dbReference>